<evidence type="ECO:0000313" key="3">
    <source>
        <dbReference type="EMBL" id="SHH58737.1"/>
    </source>
</evidence>
<evidence type="ECO:0000259" key="2">
    <source>
        <dbReference type="Pfam" id="PF04069"/>
    </source>
</evidence>
<sequence>MKLTKAKALTTSAIVAMGAATSAHAADIVIGVPNWASVNATAHVLEVVIEDNLGLDVELQNGTNPIVFEAMDSGSMHVHPEVWMPNQQNLHDTYVKENGSVVMNTNPVQAEQGMCVPAAIAEEYDIKHIDDLSDPDKIAIFDTDGNGTPEVWIGAPGWASTVVEKIRAKSYGYDQMFELTEYEETIAYANLANAATAGEPWIGFCYSPHYIFVTQDLYVLEEPAHDPATWTIVQPTDDPDWLEKSEASTAWNGATLHLHYAKELEESYPEVAALFRNYQMQGDDLSAMGKALAVDGVEAADFARQWVAENEDTVIQWLTN</sequence>
<dbReference type="GO" id="GO:0043190">
    <property type="term" value="C:ATP-binding cassette (ABC) transporter complex"/>
    <property type="evidence" value="ECO:0007669"/>
    <property type="project" value="InterPro"/>
</dbReference>
<dbReference type="STRING" id="996342.SAMN05443551_2513"/>
<dbReference type="RefSeq" id="WP_072777916.1">
    <property type="nucleotide sequence ID" value="NZ_FQXC01000003.1"/>
</dbReference>
<feature type="signal peptide" evidence="1">
    <location>
        <begin position="1"/>
        <end position="25"/>
    </location>
</feature>
<evidence type="ECO:0000313" key="4">
    <source>
        <dbReference type="Proteomes" id="UP000184221"/>
    </source>
</evidence>
<keyword evidence="4" id="KW-1185">Reference proteome</keyword>
<evidence type="ECO:0000256" key="1">
    <source>
        <dbReference type="SAM" id="SignalP"/>
    </source>
</evidence>
<dbReference type="GO" id="GO:0022857">
    <property type="term" value="F:transmembrane transporter activity"/>
    <property type="evidence" value="ECO:0007669"/>
    <property type="project" value="InterPro"/>
</dbReference>
<feature type="domain" description="ABC-type glycine betaine transport system substrate-binding" evidence="2">
    <location>
        <begin position="27"/>
        <end position="309"/>
    </location>
</feature>
<organism evidence="3 4">
    <name type="scientific">Marivita hallyeonensis</name>
    <dbReference type="NCBI Taxonomy" id="996342"/>
    <lineage>
        <taxon>Bacteria</taxon>
        <taxon>Pseudomonadati</taxon>
        <taxon>Pseudomonadota</taxon>
        <taxon>Alphaproteobacteria</taxon>
        <taxon>Rhodobacterales</taxon>
        <taxon>Roseobacteraceae</taxon>
        <taxon>Marivita</taxon>
    </lineage>
</organism>
<dbReference type="AlphaFoldDB" id="A0A1M5U6V8"/>
<proteinExistence type="predicted"/>
<dbReference type="CDD" id="cd13642">
    <property type="entry name" value="PBP2_BCP_1"/>
    <property type="match status" value="1"/>
</dbReference>
<dbReference type="Gene3D" id="3.40.190.100">
    <property type="entry name" value="Glycine betaine-binding periplasmic protein, domain 2"/>
    <property type="match status" value="1"/>
</dbReference>
<accession>A0A1M5U6V8</accession>
<dbReference type="SUPFAM" id="SSF53850">
    <property type="entry name" value="Periplasmic binding protein-like II"/>
    <property type="match status" value="1"/>
</dbReference>
<protein>
    <submittedName>
        <fullName evidence="3">Glycine betaine/proline transport system substrate-binding protein</fullName>
    </submittedName>
</protein>
<reference evidence="3 4" key="1">
    <citation type="submission" date="2016-11" db="EMBL/GenBank/DDBJ databases">
        <authorList>
            <person name="Jaros S."/>
            <person name="Januszkiewicz K."/>
            <person name="Wedrychowicz H."/>
        </authorList>
    </citation>
    <scope>NUCLEOTIDE SEQUENCE [LARGE SCALE GENOMIC DNA]</scope>
    <source>
        <strain evidence="3 4">DSM 29431</strain>
    </source>
</reference>
<gene>
    <name evidence="3" type="ORF">SAMN05443551_2513</name>
</gene>
<dbReference type="EMBL" id="FQXC01000003">
    <property type="protein sequence ID" value="SHH58737.1"/>
    <property type="molecule type" value="Genomic_DNA"/>
</dbReference>
<dbReference type="InterPro" id="IPR007210">
    <property type="entry name" value="ABC_Gly_betaine_transp_sub-bd"/>
</dbReference>
<feature type="chain" id="PRO_5011979736" evidence="1">
    <location>
        <begin position="26"/>
        <end position="320"/>
    </location>
</feature>
<dbReference type="Proteomes" id="UP000184221">
    <property type="component" value="Unassembled WGS sequence"/>
</dbReference>
<dbReference type="Pfam" id="PF04069">
    <property type="entry name" value="OpuAC"/>
    <property type="match status" value="1"/>
</dbReference>
<keyword evidence="1" id="KW-0732">Signal</keyword>
<name>A0A1M5U6V8_9RHOB</name>
<dbReference type="OrthoDB" id="9787902at2"/>
<dbReference type="Gene3D" id="3.10.105.10">
    <property type="entry name" value="Dipeptide-binding Protein, Domain 3"/>
    <property type="match status" value="2"/>
</dbReference>